<sequence>MNNFDSFFWLIFVGIGVYFVFNVVRRGSLKGAIFNATIAQTVGEVEGSGPSMMRTRVKVHILEKDAQKLVGLEFVATSVASYDMMPLTLSVTEAKKLVAVLEQTIARTERNNRDGPQLISVKGSFAKRSRLSKPISGRSRMLGTVISAPEVTHVSKHGLWLLLADEEILLPFEQFPWFRKATIDQISHVVAPTPEHLYWPELDIDLSVESIRHPETFPLVSRSSG</sequence>
<evidence type="ECO:0000313" key="2">
    <source>
        <dbReference type="EMBL" id="SBT07292.1"/>
    </source>
</evidence>
<dbReference type="RefSeq" id="WP_222102159.1">
    <property type="nucleotide sequence ID" value="NZ_FLQY01000129.1"/>
</dbReference>
<feature type="transmembrane region" description="Helical" evidence="1">
    <location>
        <begin position="6"/>
        <end position="24"/>
    </location>
</feature>
<evidence type="ECO:0000313" key="3">
    <source>
        <dbReference type="Proteomes" id="UP000199600"/>
    </source>
</evidence>
<dbReference type="Gene3D" id="3.30.2020.40">
    <property type="entry name" value="Uncharacterised protein PF10387, DUF2442"/>
    <property type="match status" value="1"/>
</dbReference>
<dbReference type="InterPro" id="IPR018841">
    <property type="entry name" value="DUF2442"/>
</dbReference>
<evidence type="ECO:0000256" key="1">
    <source>
        <dbReference type="SAM" id="Phobius"/>
    </source>
</evidence>
<dbReference type="AlphaFoldDB" id="A0A1A8XS29"/>
<dbReference type="Pfam" id="PF10387">
    <property type="entry name" value="DUF2442"/>
    <property type="match status" value="1"/>
</dbReference>
<reference evidence="2 3" key="1">
    <citation type="submission" date="2016-06" db="EMBL/GenBank/DDBJ databases">
        <authorList>
            <person name="Kjaerup R.B."/>
            <person name="Dalgaard T.S."/>
            <person name="Juul-Madsen H.R."/>
        </authorList>
    </citation>
    <scope>NUCLEOTIDE SEQUENCE [LARGE SCALE GENOMIC DNA]</scope>
    <source>
        <strain evidence="2">2</strain>
    </source>
</reference>
<protein>
    <recommendedName>
        <fullName evidence="4">DUF2442 domain-containing protein</fullName>
    </recommendedName>
</protein>
<keyword evidence="3" id="KW-1185">Reference proteome</keyword>
<dbReference type="EMBL" id="FLQY01000129">
    <property type="protein sequence ID" value="SBT07292.1"/>
    <property type="molecule type" value="Genomic_DNA"/>
</dbReference>
<organism evidence="2 3">
    <name type="scientific">Candidatus Propionivibrio aalborgensis</name>
    <dbReference type="NCBI Taxonomy" id="1860101"/>
    <lineage>
        <taxon>Bacteria</taxon>
        <taxon>Pseudomonadati</taxon>
        <taxon>Pseudomonadota</taxon>
        <taxon>Betaproteobacteria</taxon>
        <taxon>Rhodocyclales</taxon>
        <taxon>Rhodocyclaceae</taxon>
        <taxon>Propionivibrio</taxon>
    </lineage>
</organism>
<keyword evidence="1" id="KW-0472">Membrane</keyword>
<gene>
    <name evidence="2" type="ORF">PROAA_2140004</name>
</gene>
<keyword evidence="1" id="KW-1133">Transmembrane helix</keyword>
<keyword evidence="1" id="KW-0812">Transmembrane</keyword>
<name>A0A1A8XS29_9RHOO</name>
<accession>A0A1A8XS29</accession>
<proteinExistence type="predicted"/>
<evidence type="ECO:0008006" key="4">
    <source>
        <dbReference type="Google" id="ProtNLM"/>
    </source>
</evidence>
<dbReference type="Proteomes" id="UP000199600">
    <property type="component" value="Unassembled WGS sequence"/>
</dbReference>